<organism evidence="1 2">
    <name type="scientific">Anisodus tanguticus</name>
    <dbReference type="NCBI Taxonomy" id="243964"/>
    <lineage>
        <taxon>Eukaryota</taxon>
        <taxon>Viridiplantae</taxon>
        <taxon>Streptophyta</taxon>
        <taxon>Embryophyta</taxon>
        <taxon>Tracheophyta</taxon>
        <taxon>Spermatophyta</taxon>
        <taxon>Magnoliopsida</taxon>
        <taxon>eudicotyledons</taxon>
        <taxon>Gunneridae</taxon>
        <taxon>Pentapetalae</taxon>
        <taxon>asterids</taxon>
        <taxon>lamiids</taxon>
        <taxon>Solanales</taxon>
        <taxon>Solanaceae</taxon>
        <taxon>Solanoideae</taxon>
        <taxon>Hyoscyameae</taxon>
        <taxon>Anisodus</taxon>
    </lineage>
</organism>
<accession>A0AAE1QQS5</accession>
<comment type="caution">
    <text evidence="1">The sequence shown here is derived from an EMBL/GenBank/DDBJ whole genome shotgun (WGS) entry which is preliminary data.</text>
</comment>
<reference evidence="1" key="1">
    <citation type="submission" date="2023-12" db="EMBL/GenBank/DDBJ databases">
        <title>Genome assembly of Anisodus tanguticus.</title>
        <authorList>
            <person name="Wang Y.-J."/>
        </authorList>
    </citation>
    <scope>NUCLEOTIDE SEQUENCE</scope>
    <source>
        <strain evidence="1">KB-2021</strain>
        <tissue evidence="1">Leaf</tissue>
    </source>
</reference>
<keyword evidence="2" id="KW-1185">Reference proteome</keyword>
<name>A0AAE1QQS5_9SOLA</name>
<proteinExistence type="predicted"/>
<protein>
    <submittedName>
        <fullName evidence="1">Uncharacterized protein</fullName>
    </submittedName>
</protein>
<evidence type="ECO:0000313" key="1">
    <source>
        <dbReference type="EMBL" id="KAK4337888.1"/>
    </source>
</evidence>
<gene>
    <name evidence="1" type="ORF">RND71_042375</name>
</gene>
<sequence length="91" mass="9614">MGLHVSSLDARLYIHLHHDPATCNAYSILECLVLFAVARSTIRGFPTAAAIENTASLAKRFGGNSGKLIHVIAVEVSSSGLNEGLHMSGLI</sequence>
<evidence type="ECO:0000313" key="2">
    <source>
        <dbReference type="Proteomes" id="UP001291623"/>
    </source>
</evidence>
<dbReference type="EMBL" id="JAVYJV010000024">
    <property type="protein sequence ID" value="KAK4337888.1"/>
    <property type="molecule type" value="Genomic_DNA"/>
</dbReference>
<dbReference type="AlphaFoldDB" id="A0AAE1QQS5"/>
<dbReference type="Proteomes" id="UP001291623">
    <property type="component" value="Unassembled WGS sequence"/>
</dbReference>